<evidence type="ECO:0000256" key="4">
    <source>
        <dbReference type="ARBA" id="ARBA00023136"/>
    </source>
</evidence>
<evidence type="ECO:0000256" key="1">
    <source>
        <dbReference type="ARBA" id="ARBA00004141"/>
    </source>
</evidence>
<name>A0A166YUS2_9PEZI</name>
<dbReference type="Proteomes" id="UP000076552">
    <property type="component" value="Unassembled WGS sequence"/>
</dbReference>
<evidence type="ECO:0000256" key="6">
    <source>
        <dbReference type="SAM" id="Phobius"/>
    </source>
</evidence>
<dbReference type="InterPro" id="IPR049326">
    <property type="entry name" value="Rhodopsin_dom_fungi"/>
</dbReference>
<dbReference type="PANTHER" id="PTHR33048">
    <property type="entry name" value="PTH11-LIKE INTEGRAL MEMBRANE PROTEIN (AFU_ORTHOLOGUE AFUA_5G11245)"/>
    <property type="match status" value="1"/>
</dbReference>
<feature type="domain" description="Rhodopsin" evidence="7">
    <location>
        <begin position="60"/>
        <end position="307"/>
    </location>
</feature>
<feature type="transmembrane region" description="Helical" evidence="6">
    <location>
        <begin position="112"/>
        <end position="131"/>
    </location>
</feature>
<comment type="subcellular location">
    <subcellularLocation>
        <location evidence="1">Membrane</location>
        <topology evidence="1">Multi-pass membrane protein</topology>
    </subcellularLocation>
</comment>
<sequence>MTLRAQMSKCVQKSCLVKDQVASVRISQNLCLGYPTPDRRTYLRVLSIALPTTSGLTVVLRCVSRLKVAKKLWWDDWTAIMAVPHFLSDYNMGFGLHYWDIDPDNGKTMLQLFYVTQMFYILILYVFIIHLSYTGRLIKPLSVSAKFSLCAFYIRVFSYPRFRLTIGIFCVLLTTHAAVCFLLIVFQCVPLEAIWDRSINGRCLSLSALSYTGAVGSLLEDFALIIIPIPELLKLQMGPHKRLALCFMFGVGSFASIASIIRLKYLISFSHTYDPSWDNFDVILWSAIEANAAIICGSLPALRPLFKNLFSSLITLQTAVGNAWRTFSSNASLPAWTNQSHISDVMLTAPETPTLQSNKSGSI</sequence>
<dbReference type="EMBL" id="LFIV01000004">
    <property type="protein sequence ID" value="KZL78079.1"/>
    <property type="molecule type" value="Genomic_DNA"/>
</dbReference>
<reference evidence="8 9" key="1">
    <citation type="submission" date="2015-06" db="EMBL/GenBank/DDBJ databases">
        <title>Survival trade-offs in plant roots during colonization by closely related pathogenic and mutualistic fungi.</title>
        <authorList>
            <person name="Hacquard S."/>
            <person name="Kracher B."/>
            <person name="Hiruma K."/>
            <person name="Weinman A."/>
            <person name="Muench P."/>
            <person name="Garrido Oter R."/>
            <person name="Ver Loren van Themaat E."/>
            <person name="Dallerey J.-F."/>
            <person name="Damm U."/>
            <person name="Henrissat B."/>
            <person name="Lespinet O."/>
            <person name="Thon M."/>
            <person name="Kemen E."/>
            <person name="McHardy A.C."/>
            <person name="Schulze-Lefert P."/>
            <person name="O'Connell R.J."/>
        </authorList>
    </citation>
    <scope>NUCLEOTIDE SEQUENCE [LARGE SCALE GENOMIC DNA]</scope>
    <source>
        <strain evidence="8 9">0861</strain>
    </source>
</reference>
<accession>A0A166YUS2</accession>
<comment type="caution">
    <text evidence="8">The sequence shown here is derived from an EMBL/GenBank/DDBJ whole genome shotgun (WGS) entry which is preliminary data.</text>
</comment>
<feature type="transmembrane region" description="Helical" evidence="6">
    <location>
        <begin position="242"/>
        <end position="262"/>
    </location>
</feature>
<evidence type="ECO:0000256" key="3">
    <source>
        <dbReference type="ARBA" id="ARBA00022989"/>
    </source>
</evidence>
<keyword evidence="3 6" id="KW-1133">Transmembrane helix</keyword>
<gene>
    <name evidence="8" type="ORF">CT0861_05814</name>
</gene>
<keyword evidence="9" id="KW-1185">Reference proteome</keyword>
<dbReference type="STRING" id="708197.A0A166YUS2"/>
<keyword evidence="2 6" id="KW-0812">Transmembrane</keyword>
<dbReference type="InterPro" id="IPR052337">
    <property type="entry name" value="SAT4-like"/>
</dbReference>
<dbReference type="GO" id="GO:0016020">
    <property type="term" value="C:membrane"/>
    <property type="evidence" value="ECO:0007669"/>
    <property type="project" value="UniProtKB-SubCell"/>
</dbReference>
<evidence type="ECO:0000313" key="8">
    <source>
        <dbReference type="EMBL" id="KZL78079.1"/>
    </source>
</evidence>
<organism evidence="8 9">
    <name type="scientific">Colletotrichum tofieldiae</name>
    <dbReference type="NCBI Taxonomy" id="708197"/>
    <lineage>
        <taxon>Eukaryota</taxon>
        <taxon>Fungi</taxon>
        <taxon>Dikarya</taxon>
        <taxon>Ascomycota</taxon>
        <taxon>Pezizomycotina</taxon>
        <taxon>Sordariomycetes</taxon>
        <taxon>Hypocreomycetidae</taxon>
        <taxon>Glomerellales</taxon>
        <taxon>Glomerellaceae</taxon>
        <taxon>Colletotrichum</taxon>
        <taxon>Colletotrichum spaethianum species complex</taxon>
    </lineage>
</organism>
<evidence type="ECO:0000256" key="2">
    <source>
        <dbReference type="ARBA" id="ARBA00022692"/>
    </source>
</evidence>
<dbReference type="PANTHER" id="PTHR33048:SF47">
    <property type="entry name" value="INTEGRAL MEMBRANE PROTEIN-RELATED"/>
    <property type="match status" value="1"/>
</dbReference>
<evidence type="ECO:0000313" key="9">
    <source>
        <dbReference type="Proteomes" id="UP000076552"/>
    </source>
</evidence>
<dbReference type="AlphaFoldDB" id="A0A166YUS2"/>
<feature type="transmembrane region" description="Helical" evidence="6">
    <location>
        <begin position="166"/>
        <end position="186"/>
    </location>
</feature>
<keyword evidence="4 6" id="KW-0472">Membrane</keyword>
<comment type="similarity">
    <text evidence="5">Belongs to the SAT4 family.</text>
</comment>
<proteinExistence type="inferred from homology"/>
<feature type="transmembrane region" description="Helical" evidence="6">
    <location>
        <begin position="206"/>
        <end position="230"/>
    </location>
</feature>
<evidence type="ECO:0000259" key="7">
    <source>
        <dbReference type="Pfam" id="PF20684"/>
    </source>
</evidence>
<dbReference type="Pfam" id="PF20684">
    <property type="entry name" value="Fung_rhodopsin"/>
    <property type="match status" value="1"/>
</dbReference>
<evidence type="ECO:0000256" key="5">
    <source>
        <dbReference type="ARBA" id="ARBA00038359"/>
    </source>
</evidence>
<protein>
    <submittedName>
        <fullName evidence="8">Integral membrane protein</fullName>
    </submittedName>
</protein>